<dbReference type="InterPro" id="IPR011042">
    <property type="entry name" value="6-blade_b-propeller_TolB-like"/>
</dbReference>
<dbReference type="InterPro" id="IPR001841">
    <property type="entry name" value="Znf_RING"/>
</dbReference>
<evidence type="ECO:0000256" key="1">
    <source>
        <dbReference type="ARBA" id="ARBA00022723"/>
    </source>
</evidence>
<feature type="domain" description="RING-type" evidence="7">
    <location>
        <begin position="16"/>
        <end position="58"/>
    </location>
</feature>
<dbReference type="GO" id="GO:0008270">
    <property type="term" value="F:zinc ion binding"/>
    <property type="evidence" value="ECO:0007669"/>
    <property type="project" value="UniProtKB-KW"/>
</dbReference>
<gene>
    <name evidence="9" type="primary">LOC106173538</name>
</gene>
<proteinExistence type="predicted"/>
<dbReference type="InterPro" id="IPR017907">
    <property type="entry name" value="Znf_RING_CS"/>
</dbReference>
<dbReference type="Gene3D" id="3.30.40.10">
    <property type="entry name" value="Zinc/RING finger domain, C3HC4 (zinc finger)"/>
    <property type="match status" value="1"/>
</dbReference>
<dbReference type="GO" id="GO:0043161">
    <property type="term" value="P:proteasome-mediated ubiquitin-dependent protein catabolic process"/>
    <property type="evidence" value="ECO:0007669"/>
    <property type="project" value="TreeGrafter"/>
</dbReference>
<dbReference type="InterPro" id="IPR050952">
    <property type="entry name" value="TRIM-NHL_E3_ligases"/>
</dbReference>
<name>A0A1S3JIF9_LINAN</name>
<dbReference type="CDD" id="cd05819">
    <property type="entry name" value="NHL"/>
    <property type="match status" value="1"/>
</dbReference>
<dbReference type="GeneID" id="106173538"/>
<evidence type="ECO:0000313" key="9">
    <source>
        <dbReference type="RefSeq" id="XP_013410153.1"/>
    </source>
</evidence>
<dbReference type="InterPro" id="IPR027370">
    <property type="entry name" value="Znf-RING_euk"/>
</dbReference>
<protein>
    <submittedName>
        <fullName evidence="9">Tripartite motif-containing protein 2-like</fullName>
    </submittedName>
</protein>
<keyword evidence="4" id="KW-0862">Zinc</keyword>
<evidence type="ECO:0000256" key="5">
    <source>
        <dbReference type="PROSITE-ProRule" id="PRU00175"/>
    </source>
</evidence>
<dbReference type="SUPFAM" id="SSF101898">
    <property type="entry name" value="NHL repeat"/>
    <property type="match status" value="1"/>
</dbReference>
<dbReference type="InterPro" id="IPR013083">
    <property type="entry name" value="Znf_RING/FYVE/PHD"/>
</dbReference>
<dbReference type="PROSITE" id="PS51125">
    <property type="entry name" value="NHL"/>
    <property type="match status" value="1"/>
</dbReference>
<dbReference type="Gene3D" id="2.120.10.30">
    <property type="entry name" value="TolB, C-terminal domain"/>
    <property type="match status" value="2"/>
</dbReference>
<dbReference type="InterPro" id="IPR001258">
    <property type="entry name" value="NHL_repeat"/>
</dbReference>
<dbReference type="PANTHER" id="PTHR24104:SF59">
    <property type="entry name" value="TRIPARTITE MOTIF-CONTAINING PROTEIN 2-LIKE"/>
    <property type="match status" value="1"/>
</dbReference>
<dbReference type="Proteomes" id="UP000085678">
    <property type="component" value="Unplaced"/>
</dbReference>
<dbReference type="GO" id="GO:0000209">
    <property type="term" value="P:protein polyubiquitination"/>
    <property type="evidence" value="ECO:0007669"/>
    <property type="project" value="TreeGrafter"/>
</dbReference>
<dbReference type="GO" id="GO:0061630">
    <property type="term" value="F:ubiquitin protein ligase activity"/>
    <property type="evidence" value="ECO:0007669"/>
    <property type="project" value="TreeGrafter"/>
</dbReference>
<dbReference type="SUPFAM" id="SSF57850">
    <property type="entry name" value="RING/U-box"/>
    <property type="match status" value="1"/>
</dbReference>
<evidence type="ECO:0000313" key="8">
    <source>
        <dbReference type="Proteomes" id="UP000085678"/>
    </source>
</evidence>
<dbReference type="RefSeq" id="XP_013410153.1">
    <property type="nucleotide sequence ID" value="XM_013554699.1"/>
</dbReference>
<dbReference type="PANTHER" id="PTHR24104">
    <property type="entry name" value="E3 UBIQUITIN-PROTEIN LIGASE NHLRC1-RELATED"/>
    <property type="match status" value="1"/>
</dbReference>
<feature type="repeat" description="NHL" evidence="6">
    <location>
        <begin position="526"/>
        <end position="569"/>
    </location>
</feature>
<dbReference type="KEGG" id="lak:106173538"/>
<accession>A0A1S3JIF9</accession>
<keyword evidence="2" id="KW-0677">Repeat</keyword>
<dbReference type="Pfam" id="PF13445">
    <property type="entry name" value="zf-RING_UBOX"/>
    <property type="match status" value="1"/>
</dbReference>
<dbReference type="PROSITE" id="PS00518">
    <property type="entry name" value="ZF_RING_1"/>
    <property type="match status" value="1"/>
</dbReference>
<evidence type="ECO:0000256" key="2">
    <source>
        <dbReference type="ARBA" id="ARBA00022737"/>
    </source>
</evidence>
<dbReference type="PROSITE" id="PS50089">
    <property type="entry name" value="ZF_RING_2"/>
    <property type="match status" value="1"/>
</dbReference>
<organism evidence="8 9">
    <name type="scientific">Lingula anatina</name>
    <name type="common">Brachiopod</name>
    <name type="synonym">Lingula unguis</name>
    <dbReference type="NCBI Taxonomy" id="7574"/>
    <lineage>
        <taxon>Eukaryota</taxon>
        <taxon>Metazoa</taxon>
        <taxon>Spiralia</taxon>
        <taxon>Lophotrochozoa</taxon>
        <taxon>Brachiopoda</taxon>
        <taxon>Linguliformea</taxon>
        <taxon>Lingulata</taxon>
        <taxon>Lingulida</taxon>
        <taxon>Linguloidea</taxon>
        <taxon>Lingulidae</taxon>
        <taxon>Lingula</taxon>
    </lineage>
</organism>
<dbReference type="AlphaFoldDB" id="A0A1S3JIF9"/>
<dbReference type="InParanoid" id="A0A1S3JIF9"/>
<keyword evidence="8" id="KW-1185">Reference proteome</keyword>
<reference evidence="9" key="1">
    <citation type="submission" date="2025-08" db="UniProtKB">
        <authorList>
            <consortium name="RefSeq"/>
        </authorList>
    </citation>
    <scope>IDENTIFICATION</scope>
    <source>
        <tissue evidence="9">Gonads</tissue>
    </source>
</reference>
<dbReference type="SMART" id="SM00184">
    <property type="entry name" value="RING"/>
    <property type="match status" value="1"/>
</dbReference>
<keyword evidence="3 5" id="KW-0863">Zinc-finger</keyword>
<evidence type="ECO:0000256" key="3">
    <source>
        <dbReference type="ARBA" id="ARBA00022771"/>
    </source>
</evidence>
<sequence>MAEALATAITDNFLTCSICLGEYEDPRLLSCCHTFCYGCICDYASQTRGRIFQCPLCREVINKDGLVKLKKDFRVHKTKELLSQRPQHEASSPSKETDVHGVTQAIAQTDIGSEVSYYCEDDDDNGYGDRGASNHGNSLAEIVTQSNRQKIRAVLVQTEKIMNSFQKAIAKVTDNKTEDCQIRTSIITEIEQQYKRIIRLIKKRKMVLMSEVNSAYDDKIQRQEAKKDILEHDHASLHSVCKFSQELLTNGTDSDIMAHFESLIEVLGKITFPTPETPVEISYSPGKISAAGLEAMLGNVTVQSQRPVTEQATSVTVVGSQYPPVTEQATAVKVVGSQYPPVTEQATSVTVVGSQYPPVTEQATAVTVVGSQYPPVTEQATAVSVAQSQYPSFRRTTSSVYPILPTFLGTAGCVHSFSPKLKHDSVIKISGLAIDEEQVFVVDNGIGRTRIFSHTGEFKFEIKLKNPEDVALSQTGGLYITSQGYKCVKVYSTRGYITVNSVNDNIVISDFGNDCVHVLSPTGDHLYQYGTQGSGDGQLNGPCGVCTDSFGYIFIADTWNHRIVALNPQGQFIRYIATKKDGLWCPTALAINPAAQLVVAEKWGKVKTFQYLQ</sequence>
<evidence type="ECO:0000259" key="7">
    <source>
        <dbReference type="PROSITE" id="PS50089"/>
    </source>
</evidence>
<evidence type="ECO:0000256" key="6">
    <source>
        <dbReference type="PROSITE-ProRule" id="PRU00504"/>
    </source>
</evidence>
<evidence type="ECO:0000256" key="4">
    <source>
        <dbReference type="ARBA" id="ARBA00022833"/>
    </source>
</evidence>
<keyword evidence="1" id="KW-0479">Metal-binding</keyword>
<dbReference type="OrthoDB" id="111250at2759"/>